<evidence type="ECO:0000313" key="2">
    <source>
        <dbReference type="Proteomes" id="UP001401887"/>
    </source>
</evidence>
<dbReference type="Gene3D" id="2.40.10.120">
    <property type="match status" value="1"/>
</dbReference>
<dbReference type="Pfam" id="PF03069">
    <property type="entry name" value="FmdA_AmdA"/>
    <property type="match status" value="2"/>
</dbReference>
<proteinExistence type="predicted"/>
<keyword evidence="2" id="KW-1185">Reference proteome</keyword>
<comment type="caution">
    <text evidence="1">The sequence shown here is derived from an EMBL/GenBank/DDBJ whole genome shotgun (WGS) entry which is preliminary data.</text>
</comment>
<evidence type="ECO:0000313" key="1">
    <source>
        <dbReference type="EMBL" id="GAA5513836.1"/>
    </source>
</evidence>
<dbReference type="PANTHER" id="PTHR31891">
    <property type="entry name" value="FORMAMIDASE C869.04-RELATED"/>
    <property type="match status" value="1"/>
</dbReference>
<accession>A0ABP9W9M0</accession>
<reference evidence="1 2" key="1">
    <citation type="submission" date="2024-02" db="EMBL/GenBank/DDBJ databases">
        <title>Deinococcus carri NBRC 110142.</title>
        <authorList>
            <person name="Ichikawa N."/>
            <person name="Katano-Makiyama Y."/>
            <person name="Hidaka K."/>
        </authorList>
    </citation>
    <scope>NUCLEOTIDE SEQUENCE [LARGE SCALE GENOMIC DNA]</scope>
    <source>
        <strain evidence="1 2">NBRC 110142</strain>
    </source>
</reference>
<dbReference type="Proteomes" id="UP001401887">
    <property type="component" value="Unassembled WGS sequence"/>
</dbReference>
<evidence type="ECO:0008006" key="3">
    <source>
        <dbReference type="Google" id="ProtNLM"/>
    </source>
</evidence>
<gene>
    <name evidence="1" type="ORF">Dcar01_02584</name>
</gene>
<organism evidence="1 2">
    <name type="scientific">Deinococcus carri</name>
    <dbReference type="NCBI Taxonomy" id="1211323"/>
    <lineage>
        <taxon>Bacteria</taxon>
        <taxon>Thermotogati</taxon>
        <taxon>Deinococcota</taxon>
        <taxon>Deinococci</taxon>
        <taxon>Deinococcales</taxon>
        <taxon>Deinococcaceae</taxon>
        <taxon>Deinococcus</taxon>
    </lineage>
</organism>
<dbReference type="SUPFAM" id="SSF141130">
    <property type="entry name" value="Acetamidase/Formamidase-like"/>
    <property type="match status" value="1"/>
</dbReference>
<dbReference type="PANTHER" id="PTHR31891:SF1">
    <property type="entry name" value="FORMAMIDASE C869.04-RELATED"/>
    <property type="match status" value="1"/>
</dbReference>
<dbReference type="EMBL" id="BAABRP010000010">
    <property type="protein sequence ID" value="GAA5513836.1"/>
    <property type="molecule type" value="Genomic_DNA"/>
</dbReference>
<dbReference type="RefSeq" id="WP_345465802.1">
    <property type="nucleotide sequence ID" value="NZ_BAABRP010000010.1"/>
</dbReference>
<dbReference type="InterPro" id="IPR004304">
    <property type="entry name" value="FmdA_AmdA"/>
</dbReference>
<protein>
    <recommendedName>
        <fullName evidence="3">Acetamidase</fullName>
    </recommendedName>
</protein>
<sequence>MTTFDVSREHLVYAMDRENPPVLRVPDGSTLVFHTRDCFEDQIQDARAAFTALDWNRVNPATGPVFIEGAQPGDALAIEILDIQVGDQAVMVTGPGLGVEGDALEQPSVRVYPIEDGQVTLHGVRLPLRPMIGVIGTAPADTPVPNGTPGPHGGNMDTTVIRAGSLLVLPVNVEGGLLALGDLHAGMGDGEVSVCGLEVPGRVTLRAHVVKACAWPLPLVQTATHLYTIASALTLDEAAILATKHMSAFLQTQAGLPRADAIGLLSAAGHLQISQVVDPLKTCRFELGLDILAQLGVPALTVAQAE</sequence>
<dbReference type="Gene3D" id="3.10.28.20">
    <property type="entry name" value="Acetamidase/Formamidase-like domains"/>
    <property type="match status" value="1"/>
</dbReference>
<name>A0ABP9W9M0_9DEIO</name>
<dbReference type="Gene3D" id="2.60.120.580">
    <property type="entry name" value="Acetamidase/Formamidase-like domains"/>
    <property type="match status" value="1"/>
</dbReference>